<dbReference type="SUPFAM" id="SSF54593">
    <property type="entry name" value="Glyoxalase/Bleomycin resistance protein/Dihydroxybiphenyl dioxygenase"/>
    <property type="match status" value="1"/>
</dbReference>
<comment type="caution">
    <text evidence="3">The sequence shown here is derived from an EMBL/GenBank/DDBJ whole genome shotgun (WGS) entry which is preliminary data.</text>
</comment>
<organism evidence="3 4">
    <name type="scientific">Eiseniibacteriota bacterium</name>
    <dbReference type="NCBI Taxonomy" id="2212470"/>
    <lineage>
        <taxon>Bacteria</taxon>
        <taxon>Candidatus Eiseniibacteriota</taxon>
    </lineage>
</organism>
<reference evidence="3 4" key="1">
    <citation type="journal article" date="2019" name="Nat. Microbiol.">
        <title>Mediterranean grassland soil C-N compound turnover is dependent on rainfall and depth, and is mediated by genomically divergent microorganisms.</title>
        <authorList>
            <person name="Diamond S."/>
            <person name="Andeer P.F."/>
            <person name="Li Z."/>
            <person name="Crits-Christoph A."/>
            <person name="Burstein D."/>
            <person name="Anantharaman K."/>
            <person name="Lane K.R."/>
            <person name="Thomas B.C."/>
            <person name="Pan C."/>
            <person name="Northen T.R."/>
            <person name="Banfield J.F."/>
        </authorList>
    </citation>
    <scope>NUCLEOTIDE SEQUENCE [LARGE SCALE GENOMIC DNA]</scope>
    <source>
        <strain evidence="3">WS_4</strain>
    </source>
</reference>
<evidence type="ECO:0000313" key="4">
    <source>
        <dbReference type="Proteomes" id="UP000319829"/>
    </source>
</evidence>
<dbReference type="InterPro" id="IPR051785">
    <property type="entry name" value="MMCE/EMCE_epimerase"/>
</dbReference>
<dbReference type="PROSITE" id="PS51819">
    <property type="entry name" value="VOC"/>
    <property type="match status" value="1"/>
</dbReference>
<evidence type="ECO:0000259" key="2">
    <source>
        <dbReference type="PROSITE" id="PS51819"/>
    </source>
</evidence>
<sequence>MAVVRYLVDDVDRAVEFYTKKLGFSLSERWGKPFAMVAFGDTTLWLSGPESSAARPMPDGRKPIPGGWNRLVVEVPDLEARVGAMKRDGITFRNDIVSGPGGKQILVEDGCGNVVELFQPA</sequence>
<name>A0A538SVZ3_UNCEI</name>
<protein>
    <submittedName>
        <fullName evidence="3">VOC family protein</fullName>
    </submittedName>
</protein>
<dbReference type="GO" id="GO:0004493">
    <property type="term" value="F:methylmalonyl-CoA epimerase activity"/>
    <property type="evidence" value="ECO:0007669"/>
    <property type="project" value="TreeGrafter"/>
</dbReference>
<dbReference type="InterPro" id="IPR004360">
    <property type="entry name" value="Glyas_Fos-R_dOase_dom"/>
</dbReference>
<dbReference type="PANTHER" id="PTHR43048:SF3">
    <property type="entry name" value="METHYLMALONYL-COA EPIMERASE, MITOCHONDRIAL"/>
    <property type="match status" value="1"/>
</dbReference>
<dbReference type="Proteomes" id="UP000319829">
    <property type="component" value="Unassembled WGS sequence"/>
</dbReference>
<gene>
    <name evidence="3" type="ORF">E6K74_02875</name>
</gene>
<evidence type="ECO:0000256" key="1">
    <source>
        <dbReference type="ARBA" id="ARBA00022723"/>
    </source>
</evidence>
<evidence type="ECO:0000313" key="3">
    <source>
        <dbReference type="EMBL" id="TMQ55568.1"/>
    </source>
</evidence>
<dbReference type="PANTHER" id="PTHR43048">
    <property type="entry name" value="METHYLMALONYL-COA EPIMERASE"/>
    <property type="match status" value="1"/>
</dbReference>
<dbReference type="GO" id="GO:0046491">
    <property type="term" value="P:L-methylmalonyl-CoA metabolic process"/>
    <property type="evidence" value="ECO:0007669"/>
    <property type="project" value="TreeGrafter"/>
</dbReference>
<dbReference type="Pfam" id="PF00903">
    <property type="entry name" value="Glyoxalase"/>
    <property type="match status" value="1"/>
</dbReference>
<dbReference type="GO" id="GO:0046872">
    <property type="term" value="F:metal ion binding"/>
    <property type="evidence" value="ECO:0007669"/>
    <property type="project" value="UniProtKB-KW"/>
</dbReference>
<dbReference type="InterPro" id="IPR037523">
    <property type="entry name" value="VOC_core"/>
</dbReference>
<dbReference type="InterPro" id="IPR029068">
    <property type="entry name" value="Glyas_Bleomycin-R_OHBP_Dase"/>
</dbReference>
<dbReference type="Gene3D" id="3.10.180.10">
    <property type="entry name" value="2,3-Dihydroxybiphenyl 1,2-Dioxygenase, domain 1"/>
    <property type="match status" value="1"/>
</dbReference>
<accession>A0A538SVZ3</accession>
<keyword evidence="1" id="KW-0479">Metal-binding</keyword>
<dbReference type="CDD" id="cd06587">
    <property type="entry name" value="VOC"/>
    <property type="match status" value="1"/>
</dbReference>
<proteinExistence type="predicted"/>
<dbReference type="EMBL" id="VBOU01000020">
    <property type="protein sequence ID" value="TMQ55568.1"/>
    <property type="molecule type" value="Genomic_DNA"/>
</dbReference>
<dbReference type="AlphaFoldDB" id="A0A538SVZ3"/>
<feature type="domain" description="VOC" evidence="2">
    <location>
        <begin position="1"/>
        <end position="120"/>
    </location>
</feature>